<dbReference type="PANTHER" id="PTHR34183">
    <property type="entry name" value="ENDOLYTIC PEPTIDOGLYCAN TRANSGLYCOSYLASE RLPA"/>
    <property type="match status" value="1"/>
</dbReference>
<dbReference type="PANTHER" id="PTHR34183:SF1">
    <property type="entry name" value="ENDOLYTIC PEPTIDOGLYCAN TRANSGLYCOSYLASE RLPA"/>
    <property type="match status" value="1"/>
</dbReference>
<dbReference type="InterPro" id="IPR007730">
    <property type="entry name" value="SPOR-like_dom"/>
</dbReference>
<name>A0ABZ3D699_9PROT</name>
<dbReference type="Proteomes" id="UP001449795">
    <property type="component" value="Chromosome"/>
</dbReference>
<protein>
    <submittedName>
        <fullName evidence="3">RlpA-like double-psi beta-barrel domain-containing protein</fullName>
    </submittedName>
</protein>
<feature type="domain" description="RlpA-like protein double-psi beta-barrel" evidence="1">
    <location>
        <begin position="75"/>
        <end position="138"/>
    </location>
</feature>
<dbReference type="InterPro" id="IPR009009">
    <property type="entry name" value="RlpA-like_DPBB"/>
</dbReference>
<accession>A0ABZ3D699</accession>
<dbReference type="Pfam" id="PF03330">
    <property type="entry name" value="DPBB_1"/>
    <property type="match status" value="1"/>
</dbReference>
<evidence type="ECO:0000313" key="4">
    <source>
        <dbReference type="Proteomes" id="UP001449795"/>
    </source>
</evidence>
<gene>
    <name evidence="3" type="ORF">AAC691_02150</name>
</gene>
<dbReference type="RefSeq" id="WP_342628791.1">
    <property type="nucleotide sequence ID" value="NZ_CP152276.1"/>
</dbReference>
<reference evidence="3 4" key="1">
    <citation type="submission" date="2024-04" db="EMBL/GenBank/DDBJ databases">
        <title>Complete genome sequence of Nguyenibacter vanlangesis HBCM-1154, a strain capable of nitrogen fixation, IAA production, and phosphorus solubilization isolated from sugarcane soil.</title>
        <authorList>
            <person name="MY HANH P."/>
        </authorList>
    </citation>
    <scope>NUCLEOTIDE SEQUENCE [LARGE SCALE GENOMIC DNA]</scope>
    <source>
        <strain evidence="3 4">HBCM 1154</strain>
    </source>
</reference>
<dbReference type="SUPFAM" id="SSF110997">
    <property type="entry name" value="Sporulation related repeat"/>
    <property type="match status" value="1"/>
</dbReference>
<evidence type="ECO:0000259" key="2">
    <source>
        <dbReference type="Pfam" id="PF05036"/>
    </source>
</evidence>
<proteinExistence type="predicted"/>
<keyword evidence="4" id="KW-1185">Reference proteome</keyword>
<organism evidence="3 4">
    <name type="scientific">Nguyenibacter vanlangensis</name>
    <dbReference type="NCBI Taxonomy" id="1216886"/>
    <lineage>
        <taxon>Bacteria</taxon>
        <taxon>Pseudomonadati</taxon>
        <taxon>Pseudomonadota</taxon>
        <taxon>Alphaproteobacteria</taxon>
        <taxon>Acetobacterales</taxon>
        <taxon>Acetobacteraceae</taxon>
        <taxon>Nguyenibacter</taxon>
    </lineage>
</organism>
<evidence type="ECO:0000313" key="3">
    <source>
        <dbReference type="EMBL" id="XAE43292.1"/>
    </source>
</evidence>
<dbReference type="EMBL" id="CP152276">
    <property type="protein sequence ID" value="XAE43292.1"/>
    <property type="molecule type" value="Genomic_DNA"/>
</dbReference>
<dbReference type="Pfam" id="PF05036">
    <property type="entry name" value="SPOR"/>
    <property type="match status" value="1"/>
</dbReference>
<dbReference type="InterPro" id="IPR036680">
    <property type="entry name" value="SPOR-like_sf"/>
</dbReference>
<feature type="domain" description="SPOR" evidence="2">
    <location>
        <begin position="224"/>
        <end position="284"/>
    </location>
</feature>
<evidence type="ECO:0000259" key="1">
    <source>
        <dbReference type="Pfam" id="PF03330"/>
    </source>
</evidence>
<dbReference type="Gene3D" id="2.40.40.10">
    <property type="entry name" value="RlpA-like domain"/>
    <property type="match status" value="1"/>
</dbReference>
<dbReference type="CDD" id="cd22268">
    <property type="entry name" value="DPBB_RlpA-like"/>
    <property type="match status" value="1"/>
</dbReference>
<sequence length="292" mass="30169">MTRPRLAGLLAMELLVLGLAGCHRRAEPPLPPAAPHYVVGAPYKMGGVWRYPQEDFAYQATGLAVADADRTPFVTTDGEHYDAGAMTASHATLQLPAIVTVRNLENGREITVRVNDRGPVSPGRLIGLTPRAAALLGIGTAPARVAVTGLEVQNEQLAESLPGGQHLDVSAAPVGQVRAESLDGTGGGTIVAAPSGVAGAADIAPLMGSLPPAVRQGYVEGGLLFVEVGTFSTLRYAEIAAARTGGRVVPVRARGRAMWRVHVGPFTNVQAADQGLDQVMGAGVTGARIVVE</sequence>
<dbReference type="InterPro" id="IPR036908">
    <property type="entry name" value="RlpA-like_sf"/>
</dbReference>